<keyword evidence="6" id="KW-1185">Reference proteome</keyword>
<sequence length="336" mass="38083">SGLNETSGLDGTAAVSVYARATQCICVIFFAIVTTGVCCNALLFVATIRSKSLRSSCNILIGSCALFDVFHQFAHVMDSFFIFNRTMMNSLTCSLIMVQIFLPELGIAGGTFTVLCIGFDRFISIYTPNRYRNMNKAKYLFAHFTTIFLYCAFVVFLMAYYYRDQVQICSVPQVFHDEALIYWTYSGVAVNATAFVFYVLTWPDNMEIEQLRKIFRTILLVTTLELGGFTITQTIISTQQMIDMPGDIRFCIIIFAANFVNAGLTSKCIVYYLTRLYNLKFHPSISRLFQHGISESFQNLIQQSGYKQSVAIFEQFTINSAKTEQIRAIPQKMILS</sequence>
<name>A0A2A6BIQ7_PRIPA</name>
<reference evidence="6" key="1">
    <citation type="journal article" date="2008" name="Nat. Genet.">
        <title>The Pristionchus pacificus genome provides a unique perspective on nematode lifestyle and parasitism.</title>
        <authorList>
            <person name="Dieterich C."/>
            <person name="Clifton S.W."/>
            <person name="Schuster L.N."/>
            <person name="Chinwalla A."/>
            <person name="Delehaunty K."/>
            <person name="Dinkelacker I."/>
            <person name="Fulton L."/>
            <person name="Fulton R."/>
            <person name="Godfrey J."/>
            <person name="Minx P."/>
            <person name="Mitreva M."/>
            <person name="Roeseler W."/>
            <person name="Tian H."/>
            <person name="Witte H."/>
            <person name="Yang S.P."/>
            <person name="Wilson R.K."/>
            <person name="Sommer R.J."/>
        </authorList>
    </citation>
    <scope>NUCLEOTIDE SEQUENCE [LARGE SCALE GENOMIC DNA]</scope>
    <source>
        <strain evidence="6">PS312</strain>
    </source>
</reference>
<dbReference type="AlphaFoldDB" id="A0A2A6BIQ7"/>
<dbReference type="PROSITE" id="PS50262">
    <property type="entry name" value="G_PROTEIN_RECEP_F1_2"/>
    <property type="match status" value="1"/>
</dbReference>
<dbReference type="EnsemblMetazoa" id="PPA40029.1">
    <property type="protein sequence ID" value="PPA40029.1"/>
    <property type="gene ID" value="WBGene00278398"/>
</dbReference>
<keyword evidence="2" id="KW-0812">Transmembrane</keyword>
<dbReference type="InterPro" id="IPR000276">
    <property type="entry name" value="GPCR_Rhodpsn"/>
</dbReference>
<dbReference type="PROSITE" id="PS00237">
    <property type="entry name" value="G_PROTEIN_RECEP_F1_1"/>
    <property type="match status" value="1"/>
</dbReference>
<evidence type="ECO:0000256" key="1">
    <source>
        <dbReference type="ARBA" id="ARBA00004370"/>
    </source>
</evidence>
<dbReference type="GO" id="GO:0016020">
    <property type="term" value="C:membrane"/>
    <property type="evidence" value="ECO:0007669"/>
    <property type="project" value="UniProtKB-SubCell"/>
</dbReference>
<dbReference type="SMART" id="SM01381">
    <property type="entry name" value="7TM_GPCR_Srsx"/>
    <property type="match status" value="1"/>
</dbReference>
<evidence type="ECO:0000313" key="6">
    <source>
        <dbReference type="Proteomes" id="UP000005239"/>
    </source>
</evidence>
<gene>
    <name evidence="5" type="primary">WBGene00278398</name>
</gene>
<dbReference type="Proteomes" id="UP000005239">
    <property type="component" value="Unassembled WGS sequence"/>
</dbReference>
<evidence type="ECO:0000313" key="5">
    <source>
        <dbReference type="EnsemblMetazoa" id="PPA40029.1"/>
    </source>
</evidence>
<dbReference type="GO" id="GO:0004930">
    <property type="term" value="F:G protein-coupled receptor activity"/>
    <property type="evidence" value="ECO:0007669"/>
    <property type="project" value="InterPro"/>
</dbReference>
<organism evidence="5 6">
    <name type="scientific">Pristionchus pacificus</name>
    <name type="common">Parasitic nematode worm</name>
    <dbReference type="NCBI Taxonomy" id="54126"/>
    <lineage>
        <taxon>Eukaryota</taxon>
        <taxon>Metazoa</taxon>
        <taxon>Ecdysozoa</taxon>
        <taxon>Nematoda</taxon>
        <taxon>Chromadorea</taxon>
        <taxon>Rhabditida</taxon>
        <taxon>Rhabditina</taxon>
        <taxon>Diplogasteromorpha</taxon>
        <taxon>Diplogasteroidea</taxon>
        <taxon>Neodiplogasteridae</taxon>
        <taxon>Pristionchus</taxon>
    </lineage>
</organism>
<evidence type="ECO:0000256" key="2">
    <source>
        <dbReference type="ARBA" id="ARBA00022692"/>
    </source>
</evidence>
<reference evidence="5" key="2">
    <citation type="submission" date="2022-06" db="UniProtKB">
        <authorList>
            <consortium name="EnsemblMetazoa"/>
        </authorList>
    </citation>
    <scope>IDENTIFICATION</scope>
    <source>
        <strain evidence="5">PS312</strain>
    </source>
</reference>
<evidence type="ECO:0000256" key="3">
    <source>
        <dbReference type="ARBA" id="ARBA00022989"/>
    </source>
</evidence>
<dbReference type="PANTHER" id="PTHR23360:SF5">
    <property type="entry name" value="G-PROTEIN COUPLED RECEPTORS FAMILY 1 PROFILE DOMAIN-CONTAINING PROTEIN"/>
    <property type="match status" value="1"/>
</dbReference>
<keyword evidence="4" id="KW-0472">Membrane</keyword>
<comment type="subcellular location">
    <subcellularLocation>
        <location evidence="1">Membrane</location>
    </subcellularLocation>
</comment>
<evidence type="ECO:0000256" key="4">
    <source>
        <dbReference type="ARBA" id="ARBA00023136"/>
    </source>
</evidence>
<dbReference type="Pfam" id="PF10320">
    <property type="entry name" value="7TM_GPCR_Srsx"/>
    <property type="match status" value="1"/>
</dbReference>
<dbReference type="PANTHER" id="PTHR23360">
    <property type="entry name" value="G-PROTEIN COUPLED RECEPTORS FAMILY 1 PROFILE DOMAIN-CONTAINING PROTEIN-RELATED"/>
    <property type="match status" value="1"/>
</dbReference>
<dbReference type="Gene3D" id="1.20.1070.10">
    <property type="entry name" value="Rhodopsin 7-helix transmembrane proteins"/>
    <property type="match status" value="1"/>
</dbReference>
<dbReference type="CDD" id="cd00637">
    <property type="entry name" value="7tm_classA_rhodopsin-like"/>
    <property type="match status" value="1"/>
</dbReference>
<dbReference type="SUPFAM" id="SSF81321">
    <property type="entry name" value="Family A G protein-coupled receptor-like"/>
    <property type="match status" value="1"/>
</dbReference>
<protein>
    <submittedName>
        <fullName evidence="5">G protein-coupled receptor</fullName>
    </submittedName>
</protein>
<dbReference type="InterPro" id="IPR047130">
    <property type="entry name" value="7TM_GPCR_Srsx_nematod"/>
</dbReference>
<dbReference type="InterPro" id="IPR017452">
    <property type="entry name" value="GPCR_Rhodpsn_7TM"/>
</dbReference>
<dbReference type="InterPro" id="IPR019424">
    <property type="entry name" value="7TM_GPCR_Srsx"/>
</dbReference>
<proteinExistence type="predicted"/>
<accession>A0A2A6BIQ7</accession>
<dbReference type="OrthoDB" id="5820127at2759"/>
<keyword evidence="3" id="KW-1133">Transmembrane helix</keyword>
<accession>A0A8R1Z0S1</accession>